<organism evidence="2 3">
    <name type="scientific">Spartinivicinus poritis</name>
    <dbReference type="NCBI Taxonomy" id="2994640"/>
    <lineage>
        <taxon>Bacteria</taxon>
        <taxon>Pseudomonadati</taxon>
        <taxon>Pseudomonadota</taxon>
        <taxon>Gammaproteobacteria</taxon>
        <taxon>Oceanospirillales</taxon>
        <taxon>Zooshikellaceae</taxon>
        <taxon>Spartinivicinus</taxon>
    </lineage>
</organism>
<dbReference type="RefSeq" id="WP_274690461.1">
    <property type="nucleotide sequence ID" value="NZ_JAPMOU010000029.1"/>
</dbReference>
<dbReference type="EMBL" id="JAPMOU010000029">
    <property type="protein sequence ID" value="MDE1464130.1"/>
    <property type="molecule type" value="Genomic_DNA"/>
</dbReference>
<evidence type="ECO:0000313" key="2">
    <source>
        <dbReference type="EMBL" id="MDE1464130.1"/>
    </source>
</evidence>
<dbReference type="Proteomes" id="UP001528823">
    <property type="component" value="Unassembled WGS sequence"/>
</dbReference>
<feature type="signal peptide" evidence="1">
    <location>
        <begin position="1"/>
        <end position="26"/>
    </location>
</feature>
<protein>
    <submittedName>
        <fullName evidence="2">Acyloxyacyl hydrolase</fullName>
    </submittedName>
</protein>
<dbReference type="Gene3D" id="2.40.160.20">
    <property type="match status" value="1"/>
</dbReference>
<comment type="caution">
    <text evidence="2">The sequence shown here is derived from an EMBL/GenBank/DDBJ whole genome shotgun (WGS) entry which is preliminary data.</text>
</comment>
<name>A0ABT5UD41_9GAMM</name>
<evidence type="ECO:0000313" key="3">
    <source>
        <dbReference type="Proteomes" id="UP001528823"/>
    </source>
</evidence>
<keyword evidence="2" id="KW-0378">Hydrolase</keyword>
<reference evidence="2 3" key="1">
    <citation type="submission" date="2022-11" db="EMBL/GenBank/DDBJ databases">
        <title>Spartinivicinus poritis sp. nov., isolated from scleractinian coral Porites lutea.</title>
        <authorList>
            <person name="Zhang G."/>
            <person name="Cai L."/>
            <person name="Wei Q."/>
        </authorList>
    </citation>
    <scope>NUCLEOTIDE SEQUENCE [LARGE SCALE GENOMIC DNA]</scope>
    <source>
        <strain evidence="2 3">A2-2</strain>
    </source>
</reference>
<dbReference type="Pfam" id="PF09411">
    <property type="entry name" value="PagL"/>
    <property type="match status" value="1"/>
</dbReference>
<gene>
    <name evidence="2" type="ORF">ORQ98_19420</name>
</gene>
<evidence type="ECO:0000256" key="1">
    <source>
        <dbReference type="SAM" id="SignalP"/>
    </source>
</evidence>
<proteinExistence type="predicted"/>
<dbReference type="InterPro" id="IPR018550">
    <property type="entry name" value="Lipid-A_deacylase-rel"/>
</dbReference>
<feature type="chain" id="PRO_5045879742" evidence="1">
    <location>
        <begin position="27"/>
        <end position="200"/>
    </location>
</feature>
<keyword evidence="3" id="KW-1185">Reference proteome</keyword>
<keyword evidence="1" id="KW-0732">Signal</keyword>
<dbReference type="GO" id="GO:0016787">
    <property type="term" value="F:hydrolase activity"/>
    <property type="evidence" value="ECO:0007669"/>
    <property type="project" value="UniProtKB-KW"/>
</dbReference>
<accession>A0ABT5UD41</accession>
<sequence length="200" mass="21983">MKSIHFKKTTVPATCLALVIAMPIVADDNVSHNPMFGDNKHQIMIHGGKSFRSKDQFENLFFGGITYSQPGSFFFGLPARNNLEVNAFKGRDNKVNGKPKSTQQVDNLSQYDLGMIGISKDVALLSGTNTYLSVGLGIYLKEKKTNRIGSKFTFGERLALGYRFDSGIAMELYARHFSNAGITDDNSGQNFAGLSVGYTF</sequence>